<dbReference type="Proteomes" id="UP001218218">
    <property type="component" value="Unassembled WGS sequence"/>
</dbReference>
<protein>
    <submittedName>
        <fullName evidence="1">Uncharacterized protein</fullName>
    </submittedName>
</protein>
<dbReference type="EMBL" id="JARIHO010000066">
    <property type="protein sequence ID" value="KAJ7314574.1"/>
    <property type="molecule type" value="Genomic_DNA"/>
</dbReference>
<gene>
    <name evidence="1" type="ORF">DFH08DRAFT_894942</name>
</gene>
<reference evidence="1" key="1">
    <citation type="submission" date="2023-03" db="EMBL/GenBank/DDBJ databases">
        <title>Massive genome expansion in bonnet fungi (Mycena s.s.) driven by repeated elements and novel gene families across ecological guilds.</title>
        <authorList>
            <consortium name="Lawrence Berkeley National Laboratory"/>
            <person name="Harder C.B."/>
            <person name="Miyauchi S."/>
            <person name="Viragh M."/>
            <person name="Kuo A."/>
            <person name="Thoen E."/>
            <person name="Andreopoulos B."/>
            <person name="Lu D."/>
            <person name="Skrede I."/>
            <person name="Drula E."/>
            <person name="Henrissat B."/>
            <person name="Morin E."/>
            <person name="Kohler A."/>
            <person name="Barry K."/>
            <person name="LaButti K."/>
            <person name="Morin E."/>
            <person name="Salamov A."/>
            <person name="Lipzen A."/>
            <person name="Mereny Z."/>
            <person name="Hegedus B."/>
            <person name="Baldrian P."/>
            <person name="Stursova M."/>
            <person name="Weitz H."/>
            <person name="Taylor A."/>
            <person name="Grigoriev I.V."/>
            <person name="Nagy L.G."/>
            <person name="Martin F."/>
            <person name="Kauserud H."/>
        </authorList>
    </citation>
    <scope>NUCLEOTIDE SEQUENCE</scope>
    <source>
        <strain evidence="1">CBHHK002</strain>
    </source>
</reference>
<sequence length="314" mass="35437">MPTMIEEFSGYDYQFHKKPSDAAAASLYHHLLSLRDLARSVPLDQGMQFVLDLQIPPQNPHPAARQVPSTLTTDRFQSAPVTLRLDTALQSGCDRFSQVWTATVIGVPETRLVMKIIQPSLCLLPDPSNMHWREAYYNPLDLAHNEAWVYQKLARRQGLSIPYFFGIFDITTPSGEAAWVLVLEFIAGPTIHDVAKSMSTDTVHDFCTLGLDAVRDLALSGWTLRDIRCSNFILSGPSGSRAVVMIDLYDTVHVIPPPTLERLAMVDAKRFFDAFQSCVSDEYPRIHDWAKQNLPLIVWDYGYDPSFPDSEEHI</sequence>
<proteinExistence type="predicted"/>
<organism evidence="1 2">
    <name type="scientific">Mycena albidolilacea</name>
    <dbReference type="NCBI Taxonomy" id="1033008"/>
    <lineage>
        <taxon>Eukaryota</taxon>
        <taxon>Fungi</taxon>
        <taxon>Dikarya</taxon>
        <taxon>Basidiomycota</taxon>
        <taxon>Agaricomycotina</taxon>
        <taxon>Agaricomycetes</taxon>
        <taxon>Agaricomycetidae</taxon>
        <taxon>Agaricales</taxon>
        <taxon>Marasmiineae</taxon>
        <taxon>Mycenaceae</taxon>
        <taxon>Mycena</taxon>
    </lineage>
</organism>
<dbReference type="InterPro" id="IPR011009">
    <property type="entry name" value="Kinase-like_dom_sf"/>
</dbReference>
<name>A0AAD6ZB12_9AGAR</name>
<dbReference type="Gene3D" id="1.10.510.10">
    <property type="entry name" value="Transferase(Phosphotransferase) domain 1"/>
    <property type="match status" value="1"/>
</dbReference>
<evidence type="ECO:0000313" key="2">
    <source>
        <dbReference type="Proteomes" id="UP001218218"/>
    </source>
</evidence>
<accession>A0AAD6ZB12</accession>
<evidence type="ECO:0000313" key="1">
    <source>
        <dbReference type="EMBL" id="KAJ7314574.1"/>
    </source>
</evidence>
<dbReference type="SUPFAM" id="SSF56112">
    <property type="entry name" value="Protein kinase-like (PK-like)"/>
    <property type="match status" value="1"/>
</dbReference>
<comment type="caution">
    <text evidence="1">The sequence shown here is derived from an EMBL/GenBank/DDBJ whole genome shotgun (WGS) entry which is preliminary data.</text>
</comment>
<keyword evidence="2" id="KW-1185">Reference proteome</keyword>
<dbReference type="AlphaFoldDB" id="A0AAD6ZB12"/>